<comment type="function">
    <text evidence="6">RNaseP catalyzes the removal of the 5'-leader sequence from pre-tRNA to produce the mature 5'-terminus. It can also cleave other RNA substrates such as 4.5S RNA. The protein component plays an auxiliary but essential role in vivo by binding to the 5'-leader sequence and broadening the substrate specificity of the ribozyme.</text>
</comment>
<comment type="catalytic activity">
    <reaction evidence="6">
        <text>Endonucleolytic cleavage of RNA, removing 5'-extranucleotides from tRNA precursor.</text>
        <dbReference type="EC" id="3.1.26.5"/>
    </reaction>
</comment>
<dbReference type="EMBL" id="PEZV01000007">
    <property type="protein sequence ID" value="PIT97502.1"/>
    <property type="molecule type" value="Genomic_DNA"/>
</dbReference>
<dbReference type="HAMAP" id="MF_00227">
    <property type="entry name" value="RNase_P"/>
    <property type="match status" value="1"/>
</dbReference>
<evidence type="ECO:0000256" key="7">
    <source>
        <dbReference type="NCBIfam" id="TIGR00188"/>
    </source>
</evidence>
<comment type="similarity">
    <text evidence="6">Belongs to the RnpA family.</text>
</comment>
<evidence type="ECO:0000313" key="8">
    <source>
        <dbReference type="EMBL" id="PIT97502.1"/>
    </source>
</evidence>
<keyword evidence="5 6" id="KW-0694">RNA-binding</keyword>
<evidence type="ECO:0000313" key="9">
    <source>
        <dbReference type="Proteomes" id="UP000228596"/>
    </source>
</evidence>
<evidence type="ECO:0000256" key="5">
    <source>
        <dbReference type="ARBA" id="ARBA00022884"/>
    </source>
</evidence>
<evidence type="ECO:0000256" key="4">
    <source>
        <dbReference type="ARBA" id="ARBA00022801"/>
    </source>
</evidence>
<dbReference type="InterPro" id="IPR020568">
    <property type="entry name" value="Ribosomal_Su5_D2-typ_SF"/>
</dbReference>
<dbReference type="PANTHER" id="PTHR33992">
    <property type="entry name" value="RIBONUCLEASE P PROTEIN COMPONENT"/>
    <property type="match status" value="1"/>
</dbReference>
<dbReference type="NCBIfam" id="TIGR00188">
    <property type="entry name" value="rnpA"/>
    <property type="match status" value="1"/>
</dbReference>
<evidence type="ECO:0000256" key="6">
    <source>
        <dbReference type="HAMAP-Rule" id="MF_00227"/>
    </source>
</evidence>
<dbReference type="GO" id="GO:0030677">
    <property type="term" value="C:ribonuclease P complex"/>
    <property type="evidence" value="ECO:0007669"/>
    <property type="project" value="TreeGrafter"/>
</dbReference>
<protein>
    <recommendedName>
        <fullName evidence="6 7">Ribonuclease P protein component</fullName>
        <shortName evidence="6">RNase P protein</shortName>
        <shortName evidence="6">RNaseP protein</shortName>
        <ecNumber evidence="6 7">3.1.26.5</ecNumber>
    </recommendedName>
    <alternativeName>
        <fullName evidence="6">Protein C5</fullName>
    </alternativeName>
</protein>
<dbReference type="GO" id="GO:0000049">
    <property type="term" value="F:tRNA binding"/>
    <property type="evidence" value="ECO:0007669"/>
    <property type="project" value="UniProtKB-UniRule"/>
</dbReference>
<dbReference type="InterPro" id="IPR000100">
    <property type="entry name" value="RNase_P"/>
</dbReference>
<dbReference type="AlphaFoldDB" id="A0A2M6WXI2"/>
<organism evidence="8 9">
    <name type="scientific">Candidatus Berkelbacteria bacterium CG10_big_fil_rev_8_21_14_0_10_41_12</name>
    <dbReference type="NCBI Taxonomy" id="1974513"/>
    <lineage>
        <taxon>Bacteria</taxon>
        <taxon>Candidatus Berkelbacteria</taxon>
    </lineage>
</organism>
<reference evidence="9" key="1">
    <citation type="submission" date="2017-09" db="EMBL/GenBank/DDBJ databases">
        <title>Depth-based differentiation of microbial function through sediment-hosted aquifers and enrichment of novel symbionts in the deep terrestrial subsurface.</title>
        <authorList>
            <person name="Probst A.J."/>
            <person name="Ladd B."/>
            <person name="Jarett J.K."/>
            <person name="Geller-Mcgrath D.E."/>
            <person name="Sieber C.M.K."/>
            <person name="Emerson J.B."/>
            <person name="Anantharaman K."/>
            <person name="Thomas B.C."/>
            <person name="Malmstrom R."/>
            <person name="Stieglmeier M."/>
            <person name="Klingl A."/>
            <person name="Woyke T."/>
            <person name="Ryan C.M."/>
            <person name="Banfield J.F."/>
        </authorList>
    </citation>
    <scope>NUCLEOTIDE SEQUENCE [LARGE SCALE GENOMIC DNA]</scope>
</reference>
<dbReference type="Pfam" id="PF00825">
    <property type="entry name" value="Ribonuclease_P"/>
    <property type="match status" value="1"/>
</dbReference>
<gene>
    <name evidence="6 8" type="primary">rnpA</name>
    <name evidence="8" type="ORF">COT77_01070</name>
</gene>
<dbReference type="InterPro" id="IPR014721">
    <property type="entry name" value="Ribsml_uS5_D2-typ_fold_subgr"/>
</dbReference>
<evidence type="ECO:0000256" key="2">
    <source>
        <dbReference type="ARBA" id="ARBA00022722"/>
    </source>
</evidence>
<comment type="subunit">
    <text evidence="6">Consists of a catalytic RNA component (M1 or rnpB) and a protein subunit.</text>
</comment>
<dbReference type="EC" id="3.1.26.5" evidence="6 7"/>
<proteinExistence type="inferred from homology"/>
<dbReference type="Gene3D" id="3.30.230.10">
    <property type="match status" value="1"/>
</dbReference>
<dbReference type="SUPFAM" id="SSF54211">
    <property type="entry name" value="Ribosomal protein S5 domain 2-like"/>
    <property type="match status" value="1"/>
</dbReference>
<name>A0A2M6WXI2_9BACT</name>
<accession>A0A2M6WXI2</accession>
<dbReference type="GO" id="GO:0004526">
    <property type="term" value="F:ribonuclease P activity"/>
    <property type="evidence" value="ECO:0007669"/>
    <property type="project" value="UniProtKB-UniRule"/>
</dbReference>
<keyword evidence="2 6" id="KW-0540">Nuclease</keyword>
<evidence type="ECO:0000256" key="3">
    <source>
        <dbReference type="ARBA" id="ARBA00022759"/>
    </source>
</evidence>
<keyword evidence="1 6" id="KW-0819">tRNA processing</keyword>
<dbReference type="PANTHER" id="PTHR33992:SF1">
    <property type="entry name" value="RIBONUCLEASE P PROTEIN COMPONENT"/>
    <property type="match status" value="1"/>
</dbReference>
<keyword evidence="3 6" id="KW-0255">Endonuclease</keyword>
<dbReference type="GO" id="GO:0042781">
    <property type="term" value="F:3'-tRNA processing endoribonuclease activity"/>
    <property type="evidence" value="ECO:0007669"/>
    <property type="project" value="TreeGrafter"/>
</dbReference>
<dbReference type="GO" id="GO:0001682">
    <property type="term" value="P:tRNA 5'-leader removal"/>
    <property type="evidence" value="ECO:0007669"/>
    <property type="project" value="UniProtKB-UniRule"/>
</dbReference>
<keyword evidence="4 6" id="KW-0378">Hydrolase</keyword>
<dbReference type="Proteomes" id="UP000228596">
    <property type="component" value="Unassembled WGS sequence"/>
</dbReference>
<evidence type="ECO:0000256" key="1">
    <source>
        <dbReference type="ARBA" id="ARBA00022694"/>
    </source>
</evidence>
<comment type="caution">
    <text evidence="8">The sequence shown here is derived from an EMBL/GenBank/DDBJ whole genome shotgun (WGS) entry which is preliminary data.</text>
</comment>
<sequence>MIPKSNRLNAKRHFKSVYQKGKTIRSKLFICRYLRKPTDQPPRISVVISRKKVPGAVERNLIRRRYKAAFKNCMQGLSGIDLIFIPNGSQGQEFKEIARGVEECLKNL</sequence>